<dbReference type="EMBL" id="LR798464">
    <property type="protein sequence ID" value="CAB5238739.1"/>
    <property type="molecule type" value="Genomic_DNA"/>
</dbReference>
<accession>A0A6J7XN11</accession>
<sequence>MNEDRLTPLYVRLRASTIEGLRDAQANSEHRTLAAYVDAILRQHLAASAAPKGDDIARLRQSADKIQREA</sequence>
<name>A0A6J7XN11_9CAUD</name>
<protein>
    <submittedName>
        <fullName evidence="1">Uncharacterized protein</fullName>
    </submittedName>
</protein>
<organism evidence="1">
    <name type="scientific">uncultured Caudovirales phage</name>
    <dbReference type="NCBI Taxonomy" id="2100421"/>
    <lineage>
        <taxon>Viruses</taxon>
        <taxon>Duplodnaviria</taxon>
        <taxon>Heunggongvirae</taxon>
        <taxon>Uroviricota</taxon>
        <taxon>Caudoviricetes</taxon>
        <taxon>Peduoviridae</taxon>
        <taxon>Maltschvirus</taxon>
        <taxon>Maltschvirus maltsch</taxon>
    </lineage>
</organism>
<gene>
    <name evidence="1" type="ORF">UFOVP375_21</name>
</gene>
<reference evidence="1" key="1">
    <citation type="submission" date="2020-05" db="EMBL/GenBank/DDBJ databases">
        <authorList>
            <person name="Chiriac C."/>
            <person name="Salcher M."/>
            <person name="Ghai R."/>
            <person name="Kavagutti S V."/>
        </authorList>
    </citation>
    <scope>NUCLEOTIDE SEQUENCE</scope>
</reference>
<evidence type="ECO:0000313" key="1">
    <source>
        <dbReference type="EMBL" id="CAB5238739.1"/>
    </source>
</evidence>
<proteinExistence type="predicted"/>